<dbReference type="AlphaFoldDB" id="A0AAD7KRU5"/>
<name>A0AAD7KRU5_QUISA</name>
<evidence type="ECO:0000313" key="3">
    <source>
        <dbReference type="EMBL" id="KAJ7944898.1"/>
    </source>
</evidence>
<gene>
    <name evidence="3" type="ORF">O6P43_034224</name>
</gene>
<dbReference type="GO" id="GO:0046872">
    <property type="term" value="F:metal ion binding"/>
    <property type="evidence" value="ECO:0007669"/>
    <property type="project" value="InterPro"/>
</dbReference>
<dbReference type="InterPro" id="IPR036163">
    <property type="entry name" value="HMA_dom_sf"/>
</dbReference>
<accession>A0AAD7KRU5</accession>
<proteinExistence type="inferred from homology"/>
<dbReference type="PANTHER" id="PTHR31087">
    <property type="match status" value="1"/>
</dbReference>
<sequence length="276" mass="31169">MAQKVVLKIMTMDDEKTKQKAIEEVADVFGVDSIAADIIEQKLTITGDMDTIAVAKKLKKIGKIDILSGKIYPGVQENIASPPKRETFTVWMKSLVCHLNGCTVYDSKGQIVYRVDNYDKKGSREVHLMDLHGTILYTIRQKLLAFGRWDGYRCSSSGYSSNCNDKKKEKPYFQVQRYCKLIMGNIVCEIKVGRAKYWIVRSQTAKLAFRIVNVDGDIVAQAEQKLSSSGVILGDDVVTLEVESWCRSFAYHGFCDSLRINLSQNVNNIFLSMNDH</sequence>
<dbReference type="SUPFAM" id="SSF55008">
    <property type="entry name" value="HMA, heavy metal-associated domain"/>
    <property type="match status" value="1"/>
</dbReference>
<dbReference type="Pfam" id="PF04525">
    <property type="entry name" value="LOR"/>
    <property type="match status" value="1"/>
</dbReference>
<dbReference type="InterPro" id="IPR025659">
    <property type="entry name" value="Tubby-like_C"/>
</dbReference>
<evidence type="ECO:0000313" key="4">
    <source>
        <dbReference type="Proteomes" id="UP001163823"/>
    </source>
</evidence>
<dbReference type="Gene3D" id="3.30.70.100">
    <property type="match status" value="1"/>
</dbReference>
<evidence type="ECO:0000256" key="1">
    <source>
        <dbReference type="ARBA" id="ARBA00005437"/>
    </source>
</evidence>
<dbReference type="InterPro" id="IPR006121">
    <property type="entry name" value="HMA_dom"/>
</dbReference>
<comment type="caution">
    <text evidence="3">The sequence shown here is derived from an EMBL/GenBank/DDBJ whole genome shotgun (WGS) entry which is preliminary data.</text>
</comment>
<dbReference type="KEGG" id="qsa:O6P43_034224"/>
<dbReference type="InterPro" id="IPR038595">
    <property type="entry name" value="LOR_sf"/>
</dbReference>
<reference evidence="3" key="1">
    <citation type="journal article" date="2023" name="Science">
        <title>Elucidation of the pathway for biosynthesis of saponin adjuvants from the soapbark tree.</title>
        <authorList>
            <person name="Reed J."/>
            <person name="Orme A."/>
            <person name="El-Demerdash A."/>
            <person name="Owen C."/>
            <person name="Martin L.B.B."/>
            <person name="Misra R.C."/>
            <person name="Kikuchi S."/>
            <person name="Rejzek M."/>
            <person name="Martin A.C."/>
            <person name="Harkess A."/>
            <person name="Leebens-Mack J."/>
            <person name="Louveau T."/>
            <person name="Stephenson M.J."/>
            <person name="Osbourn A."/>
        </authorList>
    </citation>
    <scope>NUCLEOTIDE SEQUENCE</scope>
    <source>
        <strain evidence="3">S10</strain>
    </source>
</reference>
<dbReference type="PANTHER" id="PTHR31087:SF59">
    <property type="entry name" value="PROTEIN LURP-ONE-RELATED 4"/>
    <property type="match status" value="1"/>
</dbReference>
<feature type="domain" description="HMA" evidence="2">
    <location>
        <begin position="3"/>
        <end position="66"/>
    </location>
</feature>
<organism evidence="3 4">
    <name type="scientific">Quillaja saponaria</name>
    <name type="common">Soap bark tree</name>
    <dbReference type="NCBI Taxonomy" id="32244"/>
    <lineage>
        <taxon>Eukaryota</taxon>
        <taxon>Viridiplantae</taxon>
        <taxon>Streptophyta</taxon>
        <taxon>Embryophyta</taxon>
        <taxon>Tracheophyta</taxon>
        <taxon>Spermatophyta</taxon>
        <taxon>Magnoliopsida</taxon>
        <taxon>eudicotyledons</taxon>
        <taxon>Gunneridae</taxon>
        <taxon>Pentapetalae</taxon>
        <taxon>rosids</taxon>
        <taxon>fabids</taxon>
        <taxon>Fabales</taxon>
        <taxon>Quillajaceae</taxon>
        <taxon>Quillaja</taxon>
    </lineage>
</organism>
<dbReference type="Proteomes" id="UP001163823">
    <property type="component" value="Chromosome 14"/>
</dbReference>
<comment type="similarity">
    <text evidence="1">Belongs to the LOR family.</text>
</comment>
<evidence type="ECO:0000259" key="2">
    <source>
        <dbReference type="PROSITE" id="PS50846"/>
    </source>
</evidence>
<dbReference type="EMBL" id="JARAOO010000014">
    <property type="protein sequence ID" value="KAJ7944898.1"/>
    <property type="molecule type" value="Genomic_DNA"/>
</dbReference>
<dbReference type="SUPFAM" id="SSF54518">
    <property type="entry name" value="Tubby C-terminal domain-like"/>
    <property type="match status" value="1"/>
</dbReference>
<dbReference type="PROSITE" id="PS50846">
    <property type="entry name" value="HMA_2"/>
    <property type="match status" value="1"/>
</dbReference>
<dbReference type="Gene3D" id="2.40.160.200">
    <property type="entry name" value="LURP1-related"/>
    <property type="match status" value="1"/>
</dbReference>
<keyword evidence="4" id="KW-1185">Reference proteome</keyword>
<dbReference type="InterPro" id="IPR007612">
    <property type="entry name" value="LOR"/>
</dbReference>
<protein>
    <submittedName>
        <fullName evidence="3">Protein LURP-one-related like</fullName>
    </submittedName>
</protein>